<keyword evidence="2" id="KW-1133">Transmembrane helix</keyword>
<keyword evidence="2" id="KW-0472">Membrane</keyword>
<dbReference type="EMBL" id="JACHNA010000001">
    <property type="protein sequence ID" value="MBB4734896.1"/>
    <property type="molecule type" value="Genomic_DNA"/>
</dbReference>
<protein>
    <submittedName>
        <fullName evidence="3">Na+-transporting methylmalonyl-CoA/oxaloacetate decarboxylase gamma subunit</fullName>
    </submittedName>
</protein>
<dbReference type="Proteomes" id="UP000540191">
    <property type="component" value="Unassembled WGS sequence"/>
</dbReference>
<feature type="transmembrane region" description="Helical" evidence="2">
    <location>
        <begin position="42"/>
        <end position="60"/>
    </location>
</feature>
<evidence type="ECO:0000256" key="2">
    <source>
        <dbReference type="SAM" id="Phobius"/>
    </source>
</evidence>
<sequence>MPSSSDRDGQGARRPGWIRGTGDTADSSYTHDAESGSATVEFLGLALVLMIPLIYLMVFVSQVQAAALGAVAAAEQAAQATAAIDAARGARSAVAGARLTLGDYGFDAHAVTVDLACSDGGCGSLEPEEIVRSRVEVSVPLPLIHTLTGTDASPVTISAEAQQRVPRH</sequence>
<dbReference type="AlphaFoldDB" id="A0A7W7M2D8"/>
<name>A0A7W7M2D8_9MICC</name>
<reference evidence="3 4" key="1">
    <citation type="submission" date="2020-08" db="EMBL/GenBank/DDBJ databases">
        <title>Sequencing the genomes of 1000 actinobacteria strains.</title>
        <authorList>
            <person name="Klenk H.-P."/>
        </authorList>
    </citation>
    <scope>NUCLEOTIDE SEQUENCE [LARGE SCALE GENOMIC DNA]</scope>
    <source>
        <strain evidence="3 4">DSM 23974</strain>
    </source>
</reference>
<feature type="compositionally biased region" description="Basic and acidic residues" evidence="1">
    <location>
        <begin position="1"/>
        <end position="11"/>
    </location>
</feature>
<keyword evidence="4" id="KW-1185">Reference proteome</keyword>
<evidence type="ECO:0000256" key="1">
    <source>
        <dbReference type="SAM" id="MobiDB-lite"/>
    </source>
</evidence>
<evidence type="ECO:0000313" key="3">
    <source>
        <dbReference type="EMBL" id="MBB4734896.1"/>
    </source>
</evidence>
<organism evidence="3 4">
    <name type="scientific">Micrococcus cohnii</name>
    <dbReference type="NCBI Taxonomy" id="993416"/>
    <lineage>
        <taxon>Bacteria</taxon>
        <taxon>Bacillati</taxon>
        <taxon>Actinomycetota</taxon>
        <taxon>Actinomycetes</taxon>
        <taxon>Micrococcales</taxon>
        <taxon>Micrococcaceae</taxon>
        <taxon>Micrococcus</taxon>
    </lineage>
</organism>
<comment type="caution">
    <text evidence="3">The sequence shown here is derived from an EMBL/GenBank/DDBJ whole genome shotgun (WGS) entry which is preliminary data.</text>
</comment>
<feature type="region of interest" description="Disordered" evidence="1">
    <location>
        <begin position="1"/>
        <end position="31"/>
    </location>
</feature>
<dbReference type="RefSeq" id="WP_184240966.1">
    <property type="nucleotide sequence ID" value="NZ_JACHNA010000001.1"/>
</dbReference>
<evidence type="ECO:0000313" key="4">
    <source>
        <dbReference type="Proteomes" id="UP000540191"/>
    </source>
</evidence>
<keyword evidence="2" id="KW-0812">Transmembrane</keyword>
<accession>A0A7W7M2D8</accession>
<proteinExistence type="predicted"/>
<gene>
    <name evidence="3" type="ORF">HDA30_000404</name>
</gene>